<dbReference type="Proteomes" id="UP000092462">
    <property type="component" value="Unassembled WGS sequence"/>
</dbReference>
<protein>
    <submittedName>
        <fullName evidence="1">Uncharacterized protein</fullName>
    </submittedName>
</protein>
<dbReference type="VEuPathDB" id="VectorBase:PPAI009273"/>
<dbReference type="AlphaFoldDB" id="A0A1B0DLN3"/>
<dbReference type="GO" id="GO:0005737">
    <property type="term" value="C:cytoplasm"/>
    <property type="evidence" value="ECO:0007669"/>
    <property type="project" value="GOC"/>
</dbReference>
<dbReference type="EnsemblMetazoa" id="PPAI009273-RA">
    <property type="protein sequence ID" value="PPAI009273-PA"/>
    <property type="gene ID" value="PPAI009273"/>
</dbReference>
<evidence type="ECO:0000313" key="1">
    <source>
        <dbReference type="EnsemblMetazoa" id="PPAI009273-PA"/>
    </source>
</evidence>
<dbReference type="GO" id="GO:0090158">
    <property type="term" value="P:endoplasmic reticulum membrane organization"/>
    <property type="evidence" value="ECO:0007669"/>
    <property type="project" value="TreeGrafter"/>
</dbReference>
<reference evidence="1" key="1">
    <citation type="submission" date="2022-08" db="UniProtKB">
        <authorList>
            <consortium name="EnsemblMetazoa"/>
        </authorList>
    </citation>
    <scope>IDENTIFICATION</scope>
    <source>
        <strain evidence="1">Israel</strain>
    </source>
</reference>
<name>A0A1B0DLN3_PHLPP</name>
<organism evidence="1 2">
    <name type="scientific">Phlebotomus papatasi</name>
    <name type="common">Sandfly</name>
    <dbReference type="NCBI Taxonomy" id="29031"/>
    <lineage>
        <taxon>Eukaryota</taxon>
        <taxon>Metazoa</taxon>
        <taxon>Ecdysozoa</taxon>
        <taxon>Arthropoda</taxon>
        <taxon>Hexapoda</taxon>
        <taxon>Insecta</taxon>
        <taxon>Pterygota</taxon>
        <taxon>Neoptera</taxon>
        <taxon>Endopterygota</taxon>
        <taxon>Diptera</taxon>
        <taxon>Nematocera</taxon>
        <taxon>Psychodoidea</taxon>
        <taxon>Psychodidae</taxon>
        <taxon>Phlebotomus</taxon>
        <taxon>Phlebotomus</taxon>
    </lineage>
</organism>
<sequence>MPKVVSRSIVCSDSKDQEEYNETKPLNIYYCLCGMMSLILVVLFGAAKASKAHNGSHIGCGRIIIEIIDTFLSLPFAFFSALSLVLLEFLFLLFGLSETTFQLIVLLFLLHLLLVHLKAFLHLVQGAPLNLHGHPKVPLMLFPIDVIQEINGILDHTVAHIAIVTSGLG</sequence>
<accession>A0A1B0DLN3</accession>
<dbReference type="GO" id="GO:0006888">
    <property type="term" value="P:endoplasmic reticulum to Golgi vesicle-mediated transport"/>
    <property type="evidence" value="ECO:0007669"/>
    <property type="project" value="TreeGrafter"/>
</dbReference>
<dbReference type="InterPro" id="IPR029704">
    <property type="entry name" value="STEEP-like"/>
</dbReference>
<proteinExistence type="predicted"/>
<keyword evidence="2" id="KW-1185">Reference proteome</keyword>
<dbReference type="PANTHER" id="PTHR46355">
    <property type="entry name" value="UPF0428 PROTEIN CXORF56"/>
    <property type="match status" value="1"/>
</dbReference>
<dbReference type="PANTHER" id="PTHR46355:SF1">
    <property type="entry name" value="STING ER EXIT PROTEIN"/>
    <property type="match status" value="1"/>
</dbReference>
<dbReference type="VEuPathDB" id="VectorBase:PPAPM1_003836"/>
<evidence type="ECO:0000313" key="2">
    <source>
        <dbReference type="Proteomes" id="UP000092462"/>
    </source>
</evidence>
<dbReference type="EMBL" id="AJVK01036544">
    <property type="status" value="NOT_ANNOTATED_CDS"/>
    <property type="molecule type" value="Genomic_DNA"/>
</dbReference>